<protein>
    <submittedName>
        <fullName evidence="2">Uncharacterized protein</fullName>
    </submittedName>
</protein>
<accession>A0A383A9U0</accession>
<evidence type="ECO:0000313" key="2">
    <source>
        <dbReference type="EMBL" id="SVE04393.1"/>
    </source>
</evidence>
<feature type="region of interest" description="Disordered" evidence="1">
    <location>
        <begin position="1"/>
        <end position="26"/>
    </location>
</feature>
<reference evidence="2" key="1">
    <citation type="submission" date="2018-05" db="EMBL/GenBank/DDBJ databases">
        <authorList>
            <person name="Lanie J.A."/>
            <person name="Ng W.-L."/>
            <person name="Kazmierczak K.M."/>
            <person name="Andrzejewski T.M."/>
            <person name="Davidsen T.M."/>
            <person name="Wayne K.J."/>
            <person name="Tettelin H."/>
            <person name="Glass J.I."/>
            <person name="Rusch D."/>
            <person name="Podicherti R."/>
            <person name="Tsui H.-C.T."/>
            <person name="Winkler M.E."/>
        </authorList>
    </citation>
    <scope>NUCLEOTIDE SEQUENCE</scope>
</reference>
<gene>
    <name evidence="2" type="ORF">METZ01_LOCUS457247</name>
</gene>
<evidence type="ECO:0000256" key="1">
    <source>
        <dbReference type="SAM" id="MobiDB-lite"/>
    </source>
</evidence>
<name>A0A383A9U0_9ZZZZ</name>
<dbReference type="EMBL" id="UINC01190301">
    <property type="protein sequence ID" value="SVE04393.1"/>
    <property type="molecule type" value="Genomic_DNA"/>
</dbReference>
<sequence>MPEPKNILEYDDMPKGLPPERKLYDG</sequence>
<proteinExistence type="predicted"/>
<dbReference type="AlphaFoldDB" id="A0A383A9U0"/>
<organism evidence="2">
    <name type="scientific">marine metagenome</name>
    <dbReference type="NCBI Taxonomy" id="408172"/>
    <lineage>
        <taxon>unclassified sequences</taxon>
        <taxon>metagenomes</taxon>
        <taxon>ecological metagenomes</taxon>
    </lineage>
</organism>